<dbReference type="GO" id="GO:0000149">
    <property type="term" value="F:SNARE binding"/>
    <property type="evidence" value="ECO:0007669"/>
    <property type="project" value="TreeGrafter"/>
</dbReference>
<dbReference type="GO" id="GO:0006886">
    <property type="term" value="P:intracellular protein transport"/>
    <property type="evidence" value="ECO:0007669"/>
    <property type="project" value="TreeGrafter"/>
</dbReference>
<dbReference type="Gene3D" id="1.20.5.110">
    <property type="match status" value="1"/>
</dbReference>
<reference evidence="8 9" key="1">
    <citation type="journal article" date="2010" name="Cell">
        <title>The genome of Naegleria gruberi illuminates early eukaryotic versatility.</title>
        <authorList>
            <person name="Fritz-Laylin L.K."/>
            <person name="Prochnik S.E."/>
            <person name="Ginger M.L."/>
            <person name="Dacks J.B."/>
            <person name="Carpenter M.L."/>
            <person name="Field M.C."/>
            <person name="Kuo A."/>
            <person name="Paredez A."/>
            <person name="Chapman J."/>
            <person name="Pham J."/>
            <person name="Shu S."/>
            <person name="Neupane R."/>
            <person name="Cipriano M."/>
            <person name="Mancuso J."/>
            <person name="Tu H."/>
            <person name="Salamov A."/>
            <person name="Lindquist E."/>
            <person name="Shapiro H."/>
            <person name="Lucas S."/>
            <person name="Grigoriev I.V."/>
            <person name="Cande W.Z."/>
            <person name="Fulton C."/>
            <person name="Rokhsar D.S."/>
            <person name="Dawson S.C."/>
        </authorList>
    </citation>
    <scope>NUCLEOTIDE SEQUENCE [LARGE SCALE GENOMIC DNA]</scope>
    <source>
        <strain evidence="8 9">NEG-M</strain>
    </source>
</reference>
<dbReference type="Pfam" id="PF00804">
    <property type="entry name" value="Syntaxin"/>
    <property type="match status" value="1"/>
</dbReference>
<comment type="similarity">
    <text evidence="2">Belongs to the syntaxin family.</text>
</comment>
<dbReference type="EMBL" id="GG738845">
    <property type="protein sequence ID" value="EFC50389.1"/>
    <property type="molecule type" value="Genomic_DNA"/>
</dbReference>
<accession>D2UY14</accession>
<dbReference type="GeneID" id="8859043"/>
<keyword evidence="3 6" id="KW-0812">Transmembrane</keyword>
<dbReference type="eggNOG" id="KOG0810">
    <property type="taxonomic scope" value="Eukaryota"/>
</dbReference>
<sequence>MNNRLKDLKKKAQGRADDLDEIALQDKYEHGDLERAEGGYSNGRLIPKESEFVSEFFSQVSEIKTRINKIDENATLMEKQYNSIIAEVKKEANTKAFKQKVTALSDDIDDDMRFVKRSLEEMAQTNRILEEHSAERRMRENQHASLTQLFFTVMQRFNGIQAACKQRYRDDLMRNLRNIYSEDEKSDEELNEMIESGQIQEGNLYGKFLLKNSTQNTIKSTYSEIKETHEDLKRLELSMSELQDMFRDLHSLLMMQQDLIDNIEDNVLRSVDYTEKGVNNIKTAKKVADKTRHAKCCLFVIVIVVAIVVILIVAGVIGISVPLSILK</sequence>
<dbReference type="Gene3D" id="1.20.58.70">
    <property type="match status" value="1"/>
</dbReference>
<dbReference type="Pfam" id="PF05739">
    <property type="entry name" value="SNARE"/>
    <property type="match status" value="1"/>
</dbReference>
<gene>
    <name evidence="8" type="ORF">NAEGRDRAFT_61311</name>
</gene>
<dbReference type="SMART" id="SM00397">
    <property type="entry name" value="t_SNARE"/>
    <property type="match status" value="1"/>
</dbReference>
<dbReference type="KEGG" id="ngr:NAEGRDRAFT_61311"/>
<dbReference type="GO" id="GO:0006887">
    <property type="term" value="P:exocytosis"/>
    <property type="evidence" value="ECO:0007669"/>
    <property type="project" value="TreeGrafter"/>
</dbReference>
<dbReference type="VEuPathDB" id="AmoebaDB:NAEGRDRAFT_61311"/>
<evidence type="ECO:0000256" key="2">
    <source>
        <dbReference type="ARBA" id="ARBA00009063"/>
    </source>
</evidence>
<dbReference type="GO" id="GO:0005484">
    <property type="term" value="F:SNAP receptor activity"/>
    <property type="evidence" value="ECO:0007669"/>
    <property type="project" value="TreeGrafter"/>
</dbReference>
<keyword evidence="5 6" id="KW-0472">Membrane</keyword>
<dbReference type="AlphaFoldDB" id="D2UY14"/>
<dbReference type="InterPro" id="IPR000727">
    <property type="entry name" value="T_SNARE_dom"/>
</dbReference>
<dbReference type="PANTHER" id="PTHR19957:SF307">
    <property type="entry name" value="PROTEIN SSO1-RELATED"/>
    <property type="match status" value="1"/>
</dbReference>
<dbReference type="InterPro" id="IPR045242">
    <property type="entry name" value="Syntaxin"/>
</dbReference>
<dbReference type="OMA" id="VWRRYEI"/>
<dbReference type="CDD" id="cd15848">
    <property type="entry name" value="SNARE_syntaxin1-like"/>
    <property type="match status" value="1"/>
</dbReference>
<keyword evidence="9" id="KW-1185">Reference proteome</keyword>
<dbReference type="PANTHER" id="PTHR19957">
    <property type="entry name" value="SYNTAXIN"/>
    <property type="match status" value="1"/>
</dbReference>
<dbReference type="PROSITE" id="PS50192">
    <property type="entry name" value="T_SNARE"/>
    <property type="match status" value="1"/>
</dbReference>
<dbReference type="GO" id="GO:0006906">
    <property type="term" value="P:vesicle fusion"/>
    <property type="evidence" value="ECO:0007669"/>
    <property type="project" value="TreeGrafter"/>
</dbReference>
<evidence type="ECO:0000256" key="5">
    <source>
        <dbReference type="ARBA" id="ARBA00023136"/>
    </source>
</evidence>
<protein>
    <submittedName>
        <fullName evidence="8">Predicted protein</fullName>
    </submittedName>
</protein>
<evidence type="ECO:0000256" key="3">
    <source>
        <dbReference type="ARBA" id="ARBA00022692"/>
    </source>
</evidence>
<evidence type="ECO:0000259" key="7">
    <source>
        <dbReference type="PROSITE" id="PS50192"/>
    </source>
</evidence>
<dbReference type="InterPro" id="IPR010989">
    <property type="entry name" value="SNARE"/>
</dbReference>
<name>D2UY14_NAEGR</name>
<dbReference type="GO" id="GO:0005886">
    <property type="term" value="C:plasma membrane"/>
    <property type="evidence" value="ECO:0007669"/>
    <property type="project" value="TreeGrafter"/>
</dbReference>
<dbReference type="GO" id="GO:0012505">
    <property type="term" value="C:endomembrane system"/>
    <property type="evidence" value="ECO:0007669"/>
    <property type="project" value="TreeGrafter"/>
</dbReference>
<dbReference type="OrthoDB" id="10255013at2759"/>
<evidence type="ECO:0000256" key="1">
    <source>
        <dbReference type="ARBA" id="ARBA00004211"/>
    </source>
</evidence>
<evidence type="ECO:0000313" key="9">
    <source>
        <dbReference type="Proteomes" id="UP000006671"/>
    </source>
</evidence>
<proteinExistence type="inferred from homology"/>
<dbReference type="SMART" id="SM00503">
    <property type="entry name" value="SynN"/>
    <property type="match status" value="1"/>
</dbReference>
<dbReference type="InParanoid" id="D2UY14"/>
<dbReference type="STRING" id="5762.D2UY14"/>
<dbReference type="GO" id="GO:0031201">
    <property type="term" value="C:SNARE complex"/>
    <property type="evidence" value="ECO:0007669"/>
    <property type="project" value="TreeGrafter"/>
</dbReference>
<feature type="transmembrane region" description="Helical" evidence="6">
    <location>
        <begin position="296"/>
        <end position="321"/>
    </location>
</feature>
<comment type="subcellular location">
    <subcellularLocation>
        <location evidence="1">Membrane</location>
        <topology evidence="1">Single-pass type IV membrane protein</topology>
    </subcellularLocation>
</comment>
<keyword evidence="4 6" id="KW-1133">Transmembrane helix</keyword>
<feature type="domain" description="T-SNARE coiled-coil homology" evidence="7">
    <location>
        <begin position="222"/>
        <end position="284"/>
    </location>
</feature>
<organism evidence="9">
    <name type="scientific">Naegleria gruberi</name>
    <name type="common">Amoeba</name>
    <dbReference type="NCBI Taxonomy" id="5762"/>
    <lineage>
        <taxon>Eukaryota</taxon>
        <taxon>Discoba</taxon>
        <taxon>Heterolobosea</taxon>
        <taxon>Tetramitia</taxon>
        <taxon>Eutetramitia</taxon>
        <taxon>Vahlkampfiidae</taxon>
        <taxon>Naegleria</taxon>
    </lineage>
</organism>
<evidence type="ECO:0000256" key="6">
    <source>
        <dbReference type="SAM" id="Phobius"/>
    </source>
</evidence>
<dbReference type="RefSeq" id="XP_002683133.1">
    <property type="nucleotide sequence ID" value="XM_002683087.1"/>
</dbReference>
<dbReference type="GO" id="GO:0048278">
    <property type="term" value="P:vesicle docking"/>
    <property type="evidence" value="ECO:0007669"/>
    <property type="project" value="TreeGrafter"/>
</dbReference>
<dbReference type="Proteomes" id="UP000006671">
    <property type="component" value="Unassembled WGS sequence"/>
</dbReference>
<evidence type="ECO:0000256" key="4">
    <source>
        <dbReference type="ARBA" id="ARBA00022989"/>
    </source>
</evidence>
<evidence type="ECO:0000313" key="8">
    <source>
        <dbReference type="EMBL" id="EFC50389.1"/>
    </source>
</evidence>
<dbReference type="FunCoup" id="D2UY14">
    <property type="interactions" value="182"/>
</dbReference>
<dbReference type="InterPro" id="IPR006011">
    <property type="entry name" value="Syntaxin_N"/>
</dbReference>
<dbReference type="SUPFAM" id="SSF47661">
    <property type="entry name" value="t-snare proteins"/>
    <property type="match status" value="1"/>
</dbReference>